<keyword evidence="2" id="KW-1185">Reference proteome</keyword>
<dbReference type="Proteomes" id="UP001497680">
    <property type="component" value="Unassembled WGS sequence"/>
</dbReference>
<reference evidence="1 2" key="1">
    <citation type="journal article" date="2022" name="New Phytol.">
        <title>Ecological generalism drives hyperdiversity of secondary metabolite gene clusters in xylarialean endophytes.</title>
        <authorList>
            <person name="Franco M.E.E."/>
            <person name="Wisecaver J.H."/>
            <person name="Arnold A.E."/>
            <person name="Ju Y.M."/>
            <person name="Slot J.C."/>
            <person name="Ahrendt S."/>
            <person name="Moore L.P."/>
            <person name="Eastman K.E."/>
            <person name="Scott K."/>
            <person name="Konkel Z."/>
            <person name="Mondo S.J."/>
            <person name="Kuo A."/>
            <person name="Hayes R.D."/>
            <person name="Haridas S."/>
            <person name="Andreopoulos B."/>
            <person name="Riley R."/>
            <person name="LaButti K."/>
            <person name="Pangilinan J."/>
            <person name="Lipzen A."/>
            <person name="Amirebrahimi M."/>
            <person name="Yan J."/>
            <person name="Adam C."/>
            <person name="Keymanesh K."/>
            <person name="Ng V."/>
            <person name="Louie K."/>
            <person name="Northen T."/>
            <person name="Drula E."/>
            <person name="Henrissat B."/>
            <person name="Hsieh H.M."/>
            <person name="Youens-Clark K."/>
            <person name="Lutzoni F."/>
            <person name="Miadlikowska J."/>
            <person name="Eastwood D.C."/>
            <person name="Hamelin R.C."/>
            <person name="Grigoriev I.V."/>
            <person name="U'Ren J.M."/>
        </authorList>
    </citation>
    <scope>NUCLEOTIDE SEQUENCE [LARGE SCALE GENOMIC DNA]</scope>
    <source>
        <strain evidence="1 2">ER1909</strain>
    </source>
</reference>
<dbReference type="EMBL" id="MU394296">
    <property type="protein sequence ID" value="KAI6089273.1"/>
    <property type="molecule type" value="Genomic_DNA"/>
</dbReference>
<proteinExistence type="predicted"/>
<protein>
    <submittedName>
        <fullName evidence="1">Uncharacterized protein</fullName>
    </submittedName>
</protein>
<accession>A0ACC0D9N0</accession>
<gene>
    <name evidence="1" type="ORF">F4821DRAFT_276110</name>
</gene>
<evidence type="ECO:0000313" key="1">
    <source>
        <dbReference type="EMBL" id="KAI6089273.1"/>
    </source>
</evidence>
<evidence type="ECO:0000313" key="2">
    <source>
        <dbReference type="Proteomes" id="UP001497680"/>
    </source>
</evidence>
<sequence length="167" mass="18175">MQVLRGIPLDVTFDALNGRSRLEDTFTKMPSLAVLRRSVQVFITDAKDPRGGDRQTSSKCTGIRDLIRRPREQIRKTHQTRTQKRLRKSKALEAEGRRRRETNEKNSGAAGHENGDGNGDGDLGSGSGAADRREGTSTGTTGTTKNAGSPKAIPAATTVQYPPKNFL</sequence>
<organism evidence="1 2">
    <name type="scientific">Hypoxylon rubiginosum</name>
    <dbReference type="NCBI Taxonomy" id="110542"/>
    <lineage>
        <taxon>Eukaryota</taxon>
        <taxon>Fungi</taxon>
        <taxon>Dikarya</taxon>
        <taxon>Ascomycota</taxon>
        <taxon>Pezizomycotina</taxon>
        <taxon>Sordariomycetes</taxon>
        <taxon>Xylariomycetidae</taxon>
        <taxon>Xylariales</taxon>
        <taxon>Hypoxylaceae</taxon>
        <taxon>Hypoxylon</taxon>
    </lineage>
</organism>
<comment type="caution">
    <text evidence="1">The sequence shown here is derived from an EMBL/GenBank/DDBJ whole genome shotgun (WGS) entry which is preliminary data.</text>
</comment>
<name>A0ACC0D9N0_9PEZI</name>